<dbReference type="EMBL" id="DQ285423">
    <property type="protein sequence ID" value="ABC60348.1"/>
    <property type="molecule type" value="mRNA"/>
</dbReference>
<name>Q2LIQ6_PIG</name>
<dbReference type="AlphaFoldDB" id="Q2LIQ6"/>
<accession>Q2LIQ6</accession>
<organism evidence="1">
    <name type="scientific">Sus scrofa</name>
    <name type="common">Pig</name>
    <dbReference type="NCBI Taxonomy" id="9823"/>
    <lineage>
        <taxon>Eukaryota</taxon>
        <taxon>Metazoa</taxon>
        <taxon>Chordata</taxon>
        <taxon>Craniata</taxon>
        <taxon>Vertebrata</taxon>
        <taxon>Euteleostomi</taxon>
        <taxon>Mammalia</taxon>
        <taxon>Eutheria</taxon>
        <taxon>Laurasiatheria</taxon>
        <taxon>Artiodactyla</taxon>
        <taxon>Suina</taxon>
        <taxon>Suidae</taxon>
        <taxon>Sus</taxon>
    </lineage>
</organism>
<sequence>MPIIVEFTSKDGSKTVDRIPAQIWRLNELKTSKFYALDKEVAAIKVDPFRETADINESNNTWGATEATPSKFQLFKAAQAAAGRGQSEGVNPMQLEVKKGK</sequence>
<reference evidence="1" key="1">
    <citation type="submission" date="2005-11" db="EMBL/GenBank/DDBJ databases">
        <title>The Expressed Genes of Visible Light on Injury of Cultured Retinal Pigment Epithelium.</title>
        <authorList>
            <person name="Li Y."/>
            <person name="Song Y."/>
        </authorList>
    </citation>
    <scope>NUCLEOTIDE SEQUENCE</scope>
</reference>
<evidence type="ECO:0000313" key="1">
    <source>
        <dbReference type="EMBL" id="ABC60348.1"/>
    </source>
</evidence>
<protein>
    <submittedName>
        <fullName evidence="1">S-lap</fullName>
    </submittedName>
</protein>
<proteinExistence type="evidence at transcript level"/>